<gene>
    <name evidence="1" type="ORF">FCALED_LOCUS12465</name>
</gene>
<proteinExistence type="predicted"/>
<protein>
    <submittedName>
        <fullName evidence="1">495_t:CDS:1</fullName>
    </submittedName>
</protein>
<sequence length="346" mass="40756">IQYETLNLFYNDLLSGLRSILDICEHKNHKLSLVNVKKILIGLFNNNSTDLMTPVTEYVLKLQNILSPYIQHFQILNINSVKPKLSRNLINFIQSQNQLKSLLLSHEFWKDEFKPFLNGCFTKIMMITLDSLEHLSYNCSISHNTDSIILFKQILLSTKNLKSLKVEETYCPYIKEIQGLYFLNLTHFHLVLIMHSISLEDLLELLRNMHQLVHLKLNTDIICNNTLNYIELFNSFSKVLICSLKIFELNFPVSDKFLEKLLDESQFKLECLKLYRLESYLIISLNVLINYAKKKDSFKELGIIKEFKFLKERVVELKSLYSRMVKSIVYFMIYQFKIPTGAIEDR</sequence>
<comment type="caution">
    <text evidence="1">The sequence shown here is derived from an EMBL/GenBank/DDBJ whole genome shotgun (WGS) entry which is preliminary data.</text>
</comment>
<dbReference type="AlphaFoldDB" id="A0A9N9HJY8"/>
<accession>A0A9N9HJY8</accession>
<organism evidence="1 2">
    <name type="scientific">Funneliformis caledonium</name>
    <dbReference type="NCBI Taxonomy" id="1117310"/>
    <lineage>
        <taxon>Eukaryota</taxon>
        <taxon>Fungi</taxon>
        <taxon>Fungi incertae sedis</taxon>
        <taxon>Mucoromycota</taxon>
        <taxon>Glomeromycotina</taxon>
        <taxon>Glomeromycetes</taxon>
        <taxon>Glomerales</taxon>
        <taxon>Glomeraceae</taxon>
        <taxon>Funneliformis</taxon>
    </lineage>
</organism>
<dbReference type="EMBL" id="CAJVPQ010006080">
    <property type="protein sequence ID" value="CAG8680294.1"/>
    <property type="molecule type" value="Genomic_DNA"/>
</dbReference>
<feature type="non-terminal residue" evidence="1">
    <location>
        <position position="346"/>
    </location>
</feature>
<evidence type="ECO:0000313" key="1">
    <source>
        <dbReference type="EMBL" id="CAG8680294.1"/>
    </source>
</evidence>
<reference evidence="1" key="1">
    <citation type="submission" date="2021-06" db="EMBL/GenBank/DDBJ databases">
        <authorList>
            <person name="Kallberg Y."/>
            <person name="Tangrot J."/>
            <person name="Rosling A."/>
        </authorList>
    </citation>
    <scope>NUCLEOTIDE SEQUENCE</scope>
    <source>
        <strain evidence="1">UK204</strain>
    </source>
</reference>
<keyword evidence="2" id="KW-1185">Reference proteome</keyword>
<dbReference type="Proteomes" id="UP000789570">
    <property type="component" value="Unassembled WGS sequence"/>
</dbReference>
<evidence type="ECO:0000313" key="2">
    <source>
        <dbReference type="Proteomes" id="UP000789570"/>
    </source>
</evidence>
<name>A0A9N9HJY8_9GLOM</name>